<feature type="binding site" evidence="2">
    <location>
        <position position="83"/>
    </location>
    <ligand>
        <name>Mg(2+)</name>
        <dbReference type="ChEBI" id="CHEBI:18420"/>
        <label>4</label>
    </ligand>
</feature>
<name>A0A6N8JID0_9BACT</name>
<dbReference type="HAMAP" id="MF_02128">
    <property type="entry name" value="TMP_kinase"/>
    <property type="match status" value="1"/>
</dbReference>
<feature type="binding site" evidence="2">
    <location>
        <position position="339"/>
    </location>
    <ligand>
        <name>substrate</name>
    </ligand>
</feature>
<evidence type="ECO:0000256" key="1">
    <source>
        <dbReference type="ARBA" id="ARBA00022977"/>
    </source>
</evidence>
<dbReference type="Pfam" id="PF00586">
    <property type="entry name" value="AIRS"/>
    <property type="match status" value="1"/>
</dbReference>
<keyword evidence="2 5" id="KW-0808">Transferase</keyword>
<keyword evidence="2 5" id="KW-0418">Kinase</keyword>
<dbReference type="SUPFAM" id="SSF55326">
    <property type="entry name" value="PurM N-terminal domain-like"/>
    <property type="match status" value="1"/>
</dbReference>
<dbReference type="NCBIfam" id="TIGR01379">
    <property type="entry name" value="thiL"/>
    <property type="match status" value="1"/>
</dbReference>
<dbReference type="Proteomes" id="UP000468388">
    <property type="component" value="Unassembled WGS sequence"/>
</dbReference>
<feature type="binding site" evidence="2">
    <location>
        <position position="234"/>
    </location>
    <ligand>
        <name>Mg(2+)</name>
        <dbReference type="ChEBI" id="CHEBI:18420"/>
        <label>3</label>
    </ligand>
</feature>
<dbReference type="SUPFAM" id="SSF56042">
    <property type="entry name" value="PurM C-terminal domain-like"/>
    <property type="match status" value="1"/>
</dbReference>
<feature type="binding site" evidence="2">
    <location>
        <position position="83"/>
    </location>
    <ligand>
        <name>Mg(2+)</name>
        <dbReference type="ChEBI" id="CHEBI:18420"/>
        <label>2</label>
    </ligand>
</feature>
<dbReference type="EC" id="2.7.4.16" evidence="2"/>
<keyword evidence="2" id="KW-0547">Nucleotide-binding</keyword>
<accession>A0A6N8JID0</accession>
<sequence length="344" mass="37792">MSEERTEIETLGEFGLIELLTKNIEIQQASTVLGVGDDAAVIDHFGRQTVVSTDMLVEGIHFDLMYTPLKHLGYKSVVVNLSDIYAMNATPTQITVSIAFSNRFSVEALSEFYDGVYAACEKYGVDLIGGDTTSSKKGFVISVTALGEVAPDKFVKRSTAQKGDLLCVSGDLGAAFLGLTLLEREKQIYLEAPQLQPDLENQTYVIGRQLKPEARKDIIEYLQKQEIHPTAMMDISDGLSSEILHICKQSNLGCVLYEEKIPIAGETKEAALKFSLDPTACALSGGEDYELLFTMKQEDYDKIVLSEQISVIGYMADISEGAHIITKGGNKYKLVAQGWNAFEQ</sequence>
<dbReference type="Gene3D" id="3.90.650.10">
    <property type="entry name" value="PurM-like C-terminal domain"/>
    <property type="match status" value="1"/>
</dbReference>
<dbReference type="RefSeq" id="WP_157302925.1">
    <property type="nucleotide sequence ID" value="NZ_BAAAZB010000021.1"/>
</dbReference>
<dbReference type="InterPro" id="IPR010918">
    <property type="entry name" value="PurM-like_C_dom"/>
</dbReference>
<dbReference type="InterPro" id="IPR036921">
    <property type="entry name" value="PurM-like_N_sf"/>
</dbReference>
<dbReference type="GO" id="GO:0009229">
    <property type="term" value="P:thiamine diphosphate biosynthetic process"/>
    <property type="evidence" value="ECO:0007669"/>
    <property type="project" value="UniProtKB-UniRule"/>
</dbReference>
<dbReference type="Pfam" id="PF02769">
    <property type="entry name" value="AIRS_C"/>
    <property type="match status" value="1"/>
</dbReference>
<comment type="catalytic activity">
    <reaction evidence="2">
        <text>thiamine phosphate + ATP = thiamine diphosphate + ADP</text>
        <dbReference type="Rhea" id="RHEA:15913"/>
        <dbReference type="ChEBI" id="CHEBI:30616"/>
        <dbReference type="ChEBI" id="CHEBI:37575"/>
        <dbReference type="ChEBI" id="CHEBI:58937"/>
        <dbReference type="ChEBI" id="CHEBI:456216"/>
        <dbReference type="EC" id="2.7.4.16"/>
    </reaction>
</comment>
<keyword evidence="2" id="KW-0067">ATP-binding</keyword>
<feature type="binding site" evidence="2">
    <location>
        <position position="157"/>
    </location>
    <ligand>
        <name>ATP</name>
        <dbReference type="ChEBI" id="CHEBI:30616"/>
    </ligand>
</feature>
<comment type="miscellaneous">
    <text evidence="2">Reaction mechanism of ThiL seems to utilize a direct, inline transfer of the gamma-phosphate of ATP to TMP rather than a phosphorylated enzyme intermediate.</text>
</comment>
<dbReference type="InterPro" id="IPR016188">
    <property type="entry name" value="PurM-like_N"/>
</dbReference>
<feature type="binding site" evidence="2">
    <location>
        <position position="237"/>
    </location>
    <ligand>
        <name>Mg(2+)</name>
        <dbReference type="ChEBI" id="CHEBI:18420"/>
        <label>5</label>
    </ligand>
</feature>
<feature type="binding site" evidence="2">
    <location>
        <position position="54"/>
    </location>
    <ligand>
        <name>Mg(2+)</name>
        <dbReference type="ChEBI" id="CHEBI:18420"/>
        <label>2</label>
    </ligand>
</feature>
<feature type="binding site" evidence="2">
    <location>
        <position position="38"/>
    </location>
    <ligand>
        <name>Mg(2+)</name>
        <dbReference type="ChEBI" id="CHEBI:18420"/>
        <label>3</label>
    </ligand>
</feature>
<dbReference type="GO" id="GO:0000287">
    <property type="term" value="F:magnesium ion binding"/>
    <property type="evidence" value="ECO:0007669"/>
    <property type="project" value="UniProtKB-UniRule"/>
</dbReference>
<feature type="binding site" evidence="2">
    <location>
        <position position="54"/>
    </location>
    <ligand>
        <name>Mg(2+)</name>
        <dbReference type="ChEBI" id="CHEBI:18420"/>
        <label>1</label>
    </ligand>
</feature>
<dbReference type="GO" id="GO:0005524">
    <property type="term" value="F:ATP binding"/>
    <property type="evidence" value="ECO:0007669"/>
    <property type="project" value="UniProtKB-UniRule"/>
</dbReference>
<evidence type="ECO:0000259" key="3">
    <source>
        <dbReference type="Pfam" id="PF00586"/>
    </source>
</evidence>
<feature type="binding site" evidence="2">
    <location>
        <position position="236"/>
    </location>
    <ligand>
        <name>ATP</name>
        <dbReference type="ChEBI" id="CHEBI:30616"/>
    </ligand>
</feature>
<protein>
    <recommendedName>
        <fullName evidence="2">Thiamine-monophosphate kinase</fullName>
        <shortName evidence="2">TMP kinase</shortName>
        <shortName evidence="2">Thiamine-phosphate kinase</shortName>
        <ecNumber evidence="2">2.7.4.16</ecNumber>
    </recommendedName>
</protein>
<dbReference type="PANTHER" id="PTHR30270">
    <property type="entry name" value="THIAMINE-MONOPHOSPHATE KINASE"/>
    <property type="match status" value="1"/>
</dbReference>
<dbReference type="GO" id="GO:0009030">
    <property type="term" value="F:thiamine-phosphate kinase activity"/>
    <property type="evidence" value="ECO:0007669"/>
    <property type="project" value="UniProtKB-UniRule"/>
</dbReference>
<keyword evidence="2" id="KW-0460">Magnesium</keyword>
<organism evidence="5 6">
    <name type="scientific">Chitinophaga oryziterrae</name>
    <dbReference type="NCBI Taxonomy" id="1031224"/>
    <lineage>
        <taxon>Bacteria</taxon>
        <taxon>Pseudomonadati</taxon>
        <taxon>Bacteroidota</taxon>
        <taxon>Chitinophagia</taxon>
        <taxon>Chitinophagales</taxon>
        <taxon>Chitinophagaceae</taxon>
        <taxon>Chitinophaga</taxon>
    </lineage>
</organism>
<dbReference type="GO" id="GO:0009228">
    <property type="term" value="P:thiamine biosynthetic process"/>
    <property type="evidence" value="ECO:0007669"/>
    <property type="project" value="UniProtKB-KW"/>
</dbReference>
<dbReference type="InterPro" id="IPR006283">
    <property type="entry name" value="ThiL-like"/>
</dbReference>
<feature type="binding site" evidence="2">
    <location>
        <position position="61"/>
    </location>
    <ligand>
        <name>substrate</name>
    </ligand>
</feature>
<comment type="caution">
    <text evidence="5">The sequence shown here is derived from an EMBL/GenBank/DDBJ whole genome shotgun (WGS) entry which is preliminary data.</text>
</comment>
<dbReference type="AlphaFoldDB" id="A0A6N8JID0"/>
<dbReference type="UniPathway" id="UPA00060">
    <property type="reaction ID" value="UER00142"/>
</dbReference>
<feature type="binding site" evidence="2">
    <location>
        <position position="38"/>
    </location>
    <ligand>
        <name>Mg(2+)</name>
        <dbReference type="ChEBI" id="CHEBI:18420"/>
        <label>4</label>
    </ligand>
</feature>
<dbReference type="OrthoDB" id="9802811at2"/>
<dbReference type="InterPro" id="IPR036676">
    <property type="entry name" value="PurM-like_C_sf"/>
</dbReference>
<dbReference type="Gene3D" id="3.30.1330.10">
    <property type="entry name" value="PurM-like, N-terminal domain"/>
    <property type="match status" value="1"/>
</dbReference>
<proteinExistence type="inferred from homology"/>
<gene>
    <name evidence="2 5" type="primary">thiL</name>
    <name evidence="5" type="ORF">GO495_26210</name>
</gene>
<evidence type="ECO:0000259" key="4">
    <source>
        <dbReference type="Pfam" id="PF02769"/>
    </source>
</evidence>
<feature type="binding site" evidence="2">
    <location>
        <begin position="130"/>
        <end position="131"/>
    </location>
    <ligand>
        <name>ATP</name>
        <dbReference type="ChEBI" id="CHEBI:30616"/>
    </ligand>
</feature>
<comment type="function">
    <text evidence="2">Catalyzes the ATP-dependent phosphorylation of thiamine-monophosphate (TMP) to form thiamine-pyrophosphate (TPP), the active form of vitamin B1.</text>
</comment>
<comment type="pathway">
    <text evidence="2">Cofactor biosynthesis; thiamine diphosphate biosynthesis; thiamine diphosphate from thiamine phosphate: step 1/1.</text>
</comment>
<dbReference type="EMBL" id="WRXO01000010">
    <property type="protein sequence ID" value="MVT44116.1"/>
    <property type="molecule type" value="Genomic_DNA"/>
</dbReference>
<feature type="binding site" evidence="2">
    <location>
        <position position="52"/>
    </location>
    <ligand>
        <name>Mg(2+)</name>
        <dbReference type="ChEBI" id="CHEBI:18420"/>
        <label>4</label>
    </ligand>
</feature>
<feature type="binding site" evidence="2">
    <location>
        <position position="287"/>
    </location>
    <ligand>
        <name>substrate</name>
    </ligand>
</feature>
<feature type="binding site" evidence="2">
    <location>
        <position position="131"/>
    </location>
    <ligand>
        <name>Mg(2+)</name>
        <dbReference type="ChEBI" id="CHEBI:18420"/>
        <label>1</label>
    </ligand>
</feature>
<dbReference type="CDD" id="cd02194">
    <property type="entry name" value="ThiL"/>
    <property type="match status" value="1"/>
</dbReference>
<keyword evidence="6" id="KW-1185">Reference proteome</keyword>
<feature type="binding site" evidence="2">
    <location>
        <position position="53"/>
    </location>
    <ligand>
        <name>Mg(2+)</name>
        <dbReference type="ChEBI" id="CHEBI:18420"/>
        <label>1</label>
    </ligand>
</feature>
<evidence type="ECO:0000256" key="2">
    <source>
        <dbReference type="HAMAP-Rule" id="MF_02128"/>
    </source>
</evidence>
<evidence type="ECO:0000313" key="5">
    <source>
        <dbReference type="EMBL" id="MVT44116.1"/>
    </source>
</evidence>
<feature type="binding site" evidence="2">
    <location>
        <position position="113"/>
    </location>
    <ligand>
        <name>ATP</name>
        <dbReference type="ChEBI" id="CHEBI:30616"/>
    </ligand>
</feature>
<keyword evidence="1 2" id="KW-0784">Thiamine biosynthesis</keyword>
<comment type="similarity">
    <text evidence="2">Belongs to the thiamine-monophosphate kinase family.</text>
</comment>
<feature type="binding site" evidence="2">
    <location>
        <position position="83"/>
    </location>
    <ligand>
        <name>Mg(2+)</name>
        <dbReference type="ChEBI" id="CHEBI:18420"/>
        <label>3</label>
    </ligand>
</feature>
<dbReference type="PANTHER" id="PTHR30270:SF0">
    <property type="entry name" value="THIAMINE-MONOPHOSPHATE KINASE"/>
    <property type="match status" value="1"/>
</dbReference>
<evidence type="ECO:0000313" key="6">
    <source>
        <dbReference type="Proteomes" id="UP000468388"/>
    </source>
</evidence>
<feature type="domain" description="PurM-like N-terminal" evidence="3">
    <location>
        <begin position="36"/>
        <end position="149"/>
    </location>
</feature>
<feature type="domain" description="PurM-like C-terminal" evidence="4">
    <location>
        <begin position="162"/>
        <end position="294"/>
    </location>
</feature>
<keyword evidence="2" id="KW-0479">Metal-binding</keyword>
<reference evidence="5 6" key="1">
    <citation type="submission" date="2019-12" db="EMBL/GenBank/DDBJ databases">
        <title>The draft genomic sequence of strain Chitinophaga oryziterrae JCM 16595.</title>
        <authorList>
            <person name="Zhang X."/>
        </authorList>
    </citation>
    <scope>NUCLEOTIDE SEQUENCE [LARGE SCALE GENOMIC DNA]</scope>
    <source>
        <strain evidence="5 6">JCM 16595</strain>
    </source>
</reference>
<dbReference type="PIRSF" id="PIRSF005303">
    <property type="entry name" value="Thiam_monoph_kin"/>
    <property type="match status" value="1"/>
</dbReference>